<evidence type="ECO:0000313" key="3">
    <source>
        <dbReference type="Proteomes" id="UP000287651"/>
    </source>
</evidence>
<reference evidence="2 3" key="1">
    <citation type="journal article" date="2014" name="Agronomy (Basel)">
        <title>A Draft Genome Sequence for Ensete ventricosum, the Drought-Tolerant Tree Against Hunger.</title>
        <authorList>
            <person name="Harrison J."/>
            <person name="Moore K.A."/>
            <person name="Paszkiewicz K."/>
            <person name="Jones T."/>
            <person name="Grant M."/>
            <person name="Ambacheew D."/>
            <person name="Muzemil S."/>
            <person name="Studholme D.J."/>
        </authorList>
    </citation>
    <scope>NUCLEOTIDE SEQUENCE [LARGE SCALE GENOMIC DNA]</scope>
</reference>
<protein>
    <submittedName>
        <fullName evidence="2">Uncharacterized protein</fullName>
    </submittedName>
</protein>
<dbReference type="Proteomes" id="UP000287651">
    <property type="component" value="Unassembled WGS sequence"/>
</dbReference>
<evidence type="ECO:0000256" key="1">
    <source>
        <dbReference type="SAM" id="MobiDB-lite"/>
    </source>
</evidence>
<accession>A0A427AQP7</accession>
<comment type="caution">
    <text evidence="2">The sequence shown here is derived from an EMBL/GenBank/DDBJ whole genome shotgun (WGS) entry which is preliminary data.</text>
</comment>
<sequence>MKALVIMGAVYHQRRIPSADTSEPHGVMDKNVNKVFDEMLMFVCVIRFVYIPYTTSSGLAVLKQVVERGEEVTSPEGLSYLKAKRRLERRWIRRSTTVPLRRIYRSRRKGRRCKATDSRTMDLAALWYRIDKTSVESSIPCSHGGRALVVKGVEVENAEANSKYPDKAKGQRPRNIKRSPAALSCGTNATSNNLSLPSALIAAINELITTSSDLLQYQHCQRRSFAAIFLVHSQQRSFAAQVTSSGLSLHTATTLLGNNCALHWPSSLCRSRSRTLAATTSTTTACKQLPSPPAAMKSNRSRNRRCCYRLLPPLSLLPLDSDPSATILQQHSSHLEITSPQPRRTCSITTDP</sequence>
<evidence type="ECO:0000313" key="2">
    <source>
        <dbReference type="EMBL" id="RRT78564.1"/>
    </source>
</evidence>
<organism evidence="2 3">
    <name type="scientific">Ensete ventricosum</name>
    <name type="common">Abyssinian banana</name>
    <name type="synonym">Musa ensete</name>
    <dbReference type="NCBI Taxonomy" id="4639"/>
    <lineage>
        <taxon>Eukaryota</taxon>
        <taxon>Viridiplantae</taxon>
        <taxon>Streptophyta</taxon>
        <taxon>Embryophyta</taxon>
        <taxon>Tracheophyta</taxon>
        <taxon>Spermatophyta</taxon>
        <taxon>Magnoliopsida</taxon>
        <taxon>Liliopsida</taxon>
        <taxon>Zingiberales</taxon>
        <taxon>Musaceae</taxon>
        <taxon>Ensete</taxon>
    </lineage>
</organism>
<gene>
    <name evidence="2" type="ORF">B296_00026878</name>
</gene>
<feature type="region of interest" description="Disordered" evidence="1">
    <location>
        <begin position="281"/>
        <end position="300"/>
    </location>
</feature>
<proteinExistence type="predicted"/>
<name>A0A427AQP7_ENSVE</name>
<dbReference type="EMBL" id="AMZH03001644">
    <property type="protein sequence ID" value="RRT78564.1"/>
    <property type="molecule type" value="Genomic_DNA"/>
</dbReference>
<dbReference type="AlphaFoldDB" id="A0A427AQP7"/>